<sequence length="39" mass="4386">FMQGYRTRCAVQFTSSSSLFWKVRVAQAGMARRATGNSK</sequence>
<evidence type="ECO:0000313" key="2">
    <source>
        <dbReference type="Proteomes" id="UP000265520"/>
    </source>
</evidence>
<protein>
    <submittedName>
        <fullName evidence="1">Uncharacterized protein</fullName>
    </submittedName>
</protein>
<organism evidence="1 2">
    <name type="scientific">Trifolium medium</name>
    <dbReference type="NCBI Taxonomy" id="97028"/>
    <lineage>
        <taxon>Eukaryota</taxon>
        <taxon>Viridiplantae</taxon>
        <taxon>Streptophyta</taxon>
        <taxon>Embryophyta</taxon>
        <taxon>Tracheophyta</taxon>
        <taxon>Spermatophyta</taxon>
        <taxon>Magnoliopsida</taxon>
        <taxon>eudicotyledons</taxon>
        <taxon>Gunneridae</taxon>
        <taxon>Pentapetalae</taxon>
        <taxon>rosids</taxon>
        <taxon>fabids</taxon>
        <taxon>Fabales</taxon>
        <taxon>Fabaceae</taxon>
        <taxon>Papilionoideae</taxon>
        <taxon>50 kb inversion clade</taxon>
        <taxon>NPAAA clade</taxon>
        <taxon>Hologalegina</taxon>
        <taxon>IRL clade</taxon>
        <taxon>Trifolieae</taxon>
        <taxon>Trifolium</taxon>
    </lineage>
</organism>
<proteinExistence type="predicted"/>
<dbReference type="EMBL" id="LXQA010236277">
    <property type="protein sequence ID" value="MCI36674.1"/>
    <property type="molecule type" value="Genomic_DNA"/>
</dbReference>
<keyword evidence="2" id="KW-1185">Reference proteome</keyword>
<name>A0A392RKU4_9FABA</name>
<comment type="caution">
    <text evidence="1">The sequence shown here is derived from an EMBL/GenBank/DDBJ whole genome shotgun (WGS) entry which is preliminary data.</text>
</comment>
<feature type="non-terminal residue" evidence="1">
    <location>
        <position position="1"/>
    </location>
</feature>
<reference evidence="1 2" key="1">
    <citation type="journal article" date="2018" name="Front. Plant Sci.">
        <title>Red Clover (Trifolium pratense) and Zigzag Clover (T. medium) - A Picture of Genomic Similarities and Differences.</title>
        <authorList>
            <person name="Dluhosova J."/>
            <person name="Istvanek J."/>
            <person name="Nedelnik J."/>
            <person name="Repkova J."/>
        </authorList>
    </citation>
    <scope>NUCLEOTIDE SEQUENCE [LARGE SCALE GENOMIC DNA]</scope>
    <source>
        <strain evidence="2">cv. 10/8</strain>
        <tissue evidence="1">Leaf</tissue>
    </source>
</reference>
<dbReference type="Proteomes" id="UP000265520">
    <property type="component" value="Unassembled WGS sequence"/>
</dbReference>
<evidence type="ECO:0000313" key="1">
    <source>
        <dbReference type="EMBL" id="MCI36674.1"/>
    </source>
</evidence>
<accession>A0A392RKU4</accession>
<dbReference type="AlphaFoldDB" id="A0A392RKU4"/>